<organism evidence="1 2">
    <name type="scientific">Ensete ventricosum</name>
    <name type="common">Abyssinian banana</name>
    <name type="synonym">Musa ensete</name>
    <dbReference type="NCBI Taxonomy" id="4639"/>
    <lineage>
        <taxon>Eukaryota</taxon>
        <taxon>Viridiplantae</taxon>
        <taxon>Streptophyta</taxon>
        <taxon>Embryophyta</taxon>
        <taxon>Tracheophyta</taxon>
        <taxon>Spermatophyta</taxon>
        <taxon>Magnoliopsida</taxon>
        <taxon>Liliopsida</taxon>
        <taxon>Zingiberales</taxon>
        <taxon>Musaceae</taxon>
        <taxon>Ensete</taxon>
    </lineage>
</organism>
<proteinExistence type="predicted"/>
<protein>
    <submittedName>
        <fullName evidence="1">Uncharacterized protein</fullName>
    </submittedName>
</protein>
<evidence type="ECO:0000313" key="1">
    <source>
        <dbReference type="EMBL" id="RRT48185.1"/>
    </source>
</evidence>
<reference evidence="1 2" key="1">
    <citation type="journal article" date="2014" name="Agronomy (Basel)">
        <title>A Draft Genome Sequence for Ensete ventricosum, the Drought-Tolerant Tree Against Hunger.</title>
        <authorList>
            <person name="Harrison J."/>
            <person name="Moore K.A."/>
            <person name="Paszkiewicz K."/>
            <person name="Jones T."/>
            <person name="Grant M."/>
            <person name="Ambacheew D."/>
            <person name="Muzemil S."/>
            <person name="Studholme D.J."/>
        </authorList>
    </citation>
    <scope>NUCLEOTIDE SEQUENCE [LARGE SCALE GENOMIC DNA]</scope>
</reference>
<dbReference type="Proteomes" id="UP000287651">
    <property type="component" value="Unassembled WGS sequence"/>
</dbReference>
<comment type="caution">
    <text evidence="1">The sequence shown here is derived from an EMBL/GenBank/DDBJ whole genome shotgun (WGS) entry which is preliminary data.</text>
</comment>
<evidence type="ECO:0000313" key="2">
    <source>
        <dbReference type="Proteomes" id="UP000287651"/>
    </source>
</evidence>
<dbReference type="EMBL" id="AMZH03014117">
    <property type="protein sequence ID" value="RRT48185.1"/>
    <property type="molecule type" value="Genomic_DNA"/>
</dbReference>
<dbReference type="AlphaFoldDB" id="A0A426Y8Y6"/>
<name>A0A426Y8Y6_ENSVE</name>
<gene>
    <name evidence="1" type="ORF">B296_00031749</name>
</gene>
<sequence>MHRVDTFENLSGVCWKLVEGIGSLLGWRKGVRQKKTETRRKIIGDSQKACRDLDNVMGSCRKFARRFAKGIGKLVGNAKGDCWEEDWRTCRKIIGGYRNIRELTSKPLRSVGKWPVPWFKCQLILTGMDDAVGTRRETRWKLAEGIGGLSGVRRELVEGDRELARKASRVHRKKTKRLVGRLSGVAEKFAGS</sequence>
<accession>A0A426Y8Y6</accession>